<dbReference type="Pfam" id="PF13377">
    <property type="entry name" value="Peripla_BP_3"/>
    <property type="match status" value="1"/>
</dbReference>
<evidence type="ECO:0000259" key="4">
    <source>
        <dbReference type="PROSITE" id="PS50932"/>
    </source>
</evidence>
<keyword evidence="3" id="KW-0804">Transcription</keyword>
<evidence type="ECO:0000256" key="2">
    <source>
        <dbReference type="ARBA" id="ARBA00023125"/>
    </source>
</evidence>
<evidence type="ECO:0000256" key="1">
    <source>
        <dbReference type="ARBA" id="ARBA00023015"/>
    </source>
</evidence>
<reference evidence="6" key="1">
    <citation type="submission" date="2016-08" db="EMBL/GenBank/DDBJ databases">
        <authorList>
            <person name="Varghese N."/>
            <person name="Submissions Spin"/>
        </authorList>
    </citation>
    <scope>NUCLEOTIDE SEQUENCE [LARGE SCALE GENOMIC DNA]</scope>
    <source>
        <strain evidence="6">SGD-1123</strain>
    </source>
</reference>
<dbReference type="CDD" id="cd01392">
    <property type="entry name" value="HTH_LacI"/>
    <property type="match status" value="1"/>
</dbReference>
<dbReference type="EMBL" id="FMAU01000004">
    <property type="protein sequence ID" value="SCC22745.1"/>
    <property type="molecule type" value="Genomic_DNA"/>
</dbReference>
<name>A0A0V8HCQ2_9BACI</name>
<evidence type="ECO:0000313" key="6">
    <source>
        <dbReference type="Proteomes" id="UP000181997"/>
    </source>
</evidence>
<dbReference type="InterPro" id="IPR000843">
    <property type="entry name" value="HTH_LacI"/>
</dbReference>
<dbReference type="Gene3D" id="1.10.260.40">
    <property type="entry name" value="lambda repressor-like DNA-binding domains"/>
    <property type="match status" value="1"/>
</dbReference>
<dbReference type="InterPro" id="IPR028082">
    <property type="entry name" value="Peripla_BP_I"/>
</dbReference>
<dbReference type="PROSITE" id="PS00356">
    <property type="entry name" value="HTH_LACI_1"/>
    <property type="match status" value="1"/>
</dbReference>
<organism evidence="5 6">
    <name type="scientific">[Bacillus] enclensis</name>
    <dbReference type="NCBI Taxonomy" id="1402860"/>
    <lineage>
        <taxon>Bacteria</taxon>
        <taxon>Bacillati</taxon>
        <taxon>Bacillota</taxon>
        <taxon>Bacilli</taxon>
        <taxon>Bacillales</taxon>
        <taxon>Bacillaceae</taxon>
        <taxon>Rossellomorea</taxon>
    </lineage>
</organism>
<dbReference type="Pfam" id="PF00356">
    <property type="entry name" value="LacI"/>
    <property type="match status" value="1"/>
</dbReference>
<dbReference type="GO" id="GO:0003700">
    <property type="term" value="F:DNA-binding transcription factor activity"/>
    <property type="evidence" value="ECO:0007669"/>
    <property type="project" value="TreeGrafter"/>
</dbReference>
<dbReference type="PRINTS" id="PR00036">
    <property type="entry name" value="HTHLACI"/>
</dbReference>
<sequence length="329" mass="36065">MITIKEVARRANVSSATVSRMLNESGYVSEEARERILKVIEETGYVPSENAKSLRTKKTKVIGVILPKLGSETTSRMVNGLDRVLAEEGYQILLANSNLDAGKEIEFLKLLKSRDVEGIVLSATNTNEQLVEEIQKLKVPFVVVGQDMPGTPSVVFNEIMATGEMIDYLIEKGHEKVAFIGVSESDRAVGLMRKKGYLAAMEKHGLPIEENWIQTAVFDVESGYEAMKNIMESSSTLPTAVFAVTDRLAIGAMNYLKEKGLKIPDDIALAGVGASELSQYVTPPLTTIDFQYNKAGREAANLILSMISQKEIPTSKIVLDYGLVKKDSV</sequence>
<keyword evidence="6" id="KW-1185">Reference proteome</keyword>
<dbReference type="RefSeq" id="WP_058299252.1">
    <property type="nucleotide sequence ID" value="NZ_FMAU01000004.1"/>
</dbReference>
<protein>
    <submittedName>
        <fullName evidence="5">Transcriptional regulator, LacI family</fullName>
    </submittedName>
</protein>
<keyword evidence="2" id="KW-0238">DNA-binding</keyword>
<dbReference type="PROSITE" id="PS50932">
    <property type="entry name" value="HTH_LACI_2"/>
    <property type="match status" value="1"/>
</dbReference>
<dbReference type="CDD" id="cd01542">
    <property type="entry name" value="PBP1_TreR-like"/>
    <property type="match status" value="1"/>
</dbReference>
<dbReference type="SMART" id="SM00354">
    <property type="entry name" value="HTH_LACI"/>
    <property type="match status" value="1"/>
</dbReference>
<proteinExistence type="predicted"/>
<dbReference type="SUPFAM" id="SSF53822">
    <property type="entry name" value="Periplasmic binding protein-like I"/>
    <property type="match status" value="1"/>
</dbReference>
<keyword evidence="1" id="KW-0805">Transcription regulation</keyword>
<evidence type="ECO:0000256" key="3">
    <source>
        <dbReference type="ARBA" id="ARBA00023163"/>
    </source>
</evidence>
<dbReference type="Proteomes" id="UP000181997">
    <property type="component" value="Unassembled WGS sequence"/>
</dbReference>
<dbReference type="AlphaFoldDB" id="A0A0V8HCQ2"/>
<gene>
    <name evidence="5" type="ORF">GA0061094_3252</name>
</gene>
<dbReference type="InterPro" id="IPR010982">
    <property type="entry name" value="Lambda_DNA-bd_dom_sf"/>
</dbReference>
<dbReference type="InterPro" id="IPR046335">
    <property type="entry name" value="LacI/GalR-like_sensor"/>
</dbReference>
<dbReference type="Gene3D" id="3.40.50.2300">
    <property type="match status" value="2"/>
</dbReference>
<feature type="domain" description="HTH lacI-type" evidence="4">
    <location>
        <begin position="2"/>
        <end position="56"/>
    </location>
</feature>
<dbReference type="GO" id="GO:0000976">
    <property type="term" value="F:transcription cis-regulatory region binding"/>
    <property type="evidence" value="ECO:0007669"/>
    <property type="project" value="TreeGrafter"/>
</dbReference>
<dbReference type="OrthoDB" id="3180992at2"/>
<dbReference type="PANTHER" id="PTHR30146:SF109">
    <property type="entry name" value="HTH-TYPE TRANSCRIPTIONAL REGULATOR GALS"/>
    <property type="match status" value="1"/>
</dbReference>
<accession>A0A0V8HCQ2</accession>
<dbReference type="SUPFAM" id="SSF47413">
    <property type="entry name" value="lambda repressor-like DNA-binding domains"/>
    <property type="match status" value="1"/>
</dbReference>
<evidence type="ECO:0000313" key="5">
    <source>
        <dbReference type="EMBL" id="SCC22745.1"/>
    </source>
</evidence>
<dbReference type="PANTHER" id="PTHR30146">
    <property type="entry name" value="LACI-RELATED TRANSCRIPTIONAL REPRESSOR"/>
    <property type="match status" value="1"/>
</dbReference>